<dbReference type="Pfam" id="PF11798">
    <property type="entry name" value="IMS_HHH"/>
    <property type="match status" value="1"/>
</dbReference>
<dbReference type="Pfam" id="PF11799">
    <property type="entry name" value="IMS_C"/>
    <property type="match status" value="1"/>
</dbReference>
<dbReference type="FunFam" id="1.10.150.810:FF:000003">
    <property type="entry name" value="DNA polymerase kappa subunit"/>
    <property type="match status" value="1"/>
</dbReference>
<comment type="catalytic activity">
    <reaction evidence="12">
        <text>DNA(n) + a 2'-deoxyribonucleoside 5'-triphosphate = DNA(n+1) + diphosphate</text>
        <dbReference type="Rhea" id="RHEA:22508"/>
        <dbReference type="Rhea" id="RHEA-COMP:17339"/>
        <dbReference type="Rhea" id="RHEA-COMP:17340"/>
        <dbReference type="ChEBI" id="CHEBI:33019"/>
        <dbReference type="ChEBI" id="CHEBI:61560"/>
        <dbReference type="ChEBI" id="CHEBI:173112"/>
        <dbReference type="EC" id="2.7.7.7"/>
    </reaction>
</comment>
<feature type="compositionally biased region" description="Basic and acidic residues" evidence="13">
    <location>
        <begin position="564"/>
        <end position="581"/>
    </location>
</feature>
<evidence type="ECO:0000256" key="2">
    <source>
        <dbReference type="ARBA" id="ARBA00012417"/>
    </source>
</evidence>
<dbReference type="InterPro" id="IPR050116">
    <property type="entry name" value="DNA_polymerase-Y"/>
</dbReference>
<name>G4T4U4_SERID</name>
<dbReference type="Gene3D" id="3.30.160.60">
    <property type="entry name" value="Classic Zinc Finger"/>
    <property type="match status" value="1"/>
</dbReference>
<dbReference type="HOGENOM" id="CLU_012348_11_2_1"/>
<feature type="compositionally biased region" description="Basic and acidic residues" evidence="13">
    <location>
        <begin position="653"/>
        <end position="664"/>
    </location>
</feature>
<dbReference type="InterPro" id="IPR001126">
    <property type="entry name" value="UmuC"/>
</dbReference>
<feature type="compositionally biased region" description="Basic and acidic residues" evidence="13">
    <location>
        <begin position="9"/>
        <end position="31"/>
    </location>
</feature>
<dbReference type="GO" id="GO:0046872">
    <property type="term" value="F:metal ion binding"/>
    <property type="evidence" value="ECO:0007669"/>
    <property type="project" value="UniProtKB-KW"/>
</dbReference>
<dbReference type="PROSITE" id="PS50173">
    <property type="entry name" value="UMUC"/>
    <property type="match status" value="1"/>
</dbReference>
<feature type="region of interest" description="Disordered" evidence="13">
    <location>
        <begin position="506"/>
        <end position="581"/>
    </location>
</feature>
<reference evidence="15 16" key="1">
    <citation type="journal article" date="2011" name="PLoS Pathog.">
        <title>Endophytic Life Strategies Decoded by Genome and Transcriptome Analyses of the Mutualistic Root Symbiont Piriformospora indica.</title>
        <authorList>
            <person name="Zuccaro A."/>
            <person name="Lahrmann U."/>
            <person name="Guldener U."/>
            <person name="Langen G."/>
            <person name="Pfiffi S."/>
            <person name="Biedenkopf D."/>
            <person name="Wong P."/>
            <person name="Samans B."/>
            <person name="Grimm C."/>
            <person name="Basiewicz M."/>
            <person name="Murat C."/>
            <person name="Martin F."/>
            <person name="Kogel K.H."/>
        </authorList>
    </citation>
    <scope>NUCLEOTIDE SEQUENCE [LARGE SCALE GENOMIC DNA]</scope>
    <source>
        <strain evidence="15 16">DSM 11827</strain>
    </source>
</reference>
<evidence type="ECO:0000313" key="16">
    <source>
        <dbReference type="Proteomes" id="UP000007148"/>
    </source>
</evidence>
<keyword evidence="5" id="KW-0548">Nucleotidyltransferase</keyword>
<sequence length="664" mass="73942">MSASTSGKPDSKRDETKTTNRVNDTNKDASLLHRLAGPSSMKAGLALDQLEINKRIAEASKGSKYYENERRKDEELASKINALLKQRDELMAMADIPRLEAVADKVIAELEATRDLSQYIVHIDMDSFYASVEMLDNPSLVGKAFGVGSLGGVLSTASYEARKLGVRSGMAGHIAKKLAPDLIFVTNHFSRYSEVSGQVMTILRRYDETMNPVGVDEAYLNITDYCEANKITPEECTENIRKAIFQETKLTASAGIAPNKRKMLAKICSERNKPNGLFKLEFDAQAIRDFMKGLPIRRIPGVGRVTERLLESVGIKTCEDIYTQRATLVLMDKHFHMHDKLEIYLGLGSNVVRPWPREARKSVGSERTFHAISDPARINEKLEQVAKELEEDMERLGYSGHTVTLKLKLDTFEGNRAKSVHRPIRKYNELLSVGQELLAHELPLKLRLLGLRVTNLKDLRAQESGIKRFFGQTDDPNTRPLKRRKISNDKEVNTTVVGSILISDDEDDVDAGTSRKDLKRAATATPERPRSQILPDADVAPRASSHEPMPSQDTSPLPSKRAKTRPDHSSTSRKKPDELRSEQHICPICSKTLQTDNTGLNEHIDWCLSRSAILEASASETLNAGHGKPVSTQNKAISKAGGSKPKPKATQHSKPDIRLAWKQL</sequence>
<accession>G4T4U4</accession>
<dbReference type="Gene3D" id="3.40.1170.60">
    <property type="match status" value="1"/>
</dbReference>
<keyword evidence="10" id="KW-0239">DNA-directed DNA polymerase</keyword>
<dbReference type="PANTHER" id="PTHR11076:SF33">
    <property type="entry name" value="DNA POLYMERASE KAPPA"/>
    <property type="match status" value="1"/>
</dbReference>
<feature type="domain" description="UmuC" evidence="14">
    <location>
        <begin position="120"/>
        <end position="303"/>
    </location>
</feature>
<dbReference type="CDD" id="cd03586">
    <property type="entry name" value="PolY_Pol_IV_kappa"/>
    <property type="match status" value="1"/>
</dbReference>
<dbReference type="GO" id="GO:0042276">
    <property type="term" value="P:error-prone translesion synthesis"/>
    <property type="evidence" value="ECO:0007669"/>
    <property type="project" value="TreeGrafter"/>
</dbReference>
<dbReference type="Proteomes" id="UP000007148">
    <property type="component" value="Unassembled WGS sequence"/>
</dbReference>
<dbReference type="OrthoDB" id="3241754at2759"/>
<evidence type="ECO:0000256" key="8">
    <source>
        <dbReference type="ARBA" id="ARBA00022763"/>
    </source>
</evidence>
<feature type="region of interest" description="Disordered" evidence="13">
    <location>
        <begin position="1"/>
        <end position="35"/>
    </location>
</feature>
<keyword evidence="7" id="KW-0479">Metal-binding</keyword>
<dbReference type="InterPro" id="IPR036775">
    <property type="entry name" value="DNA_pol_Y-fam_lit_finger_sf"/>
</dbReference>
<keyword evidence="8" id="KW-0227">DNA damage</keyword>
<dbReference type="Pfam" id="PF00817">
    <property type="entry name" value="IMS"/>
    <property type="match status" value="1"/>
</dbReference>
<dbReference type="NCBIfam" id="NF002677">
    <property type="entry name" value="PRK02406.1"/>
    <property type="match status" value="1"/>
</dbReference>
<evidence type="ECO:0000256" key="5">
    <source>
        <dbReference type="ARBA" id="ARBA00022695"/>
    </source>
</evidence>
<dbReference type="GO" id="GO:0003684">
    <property type="term" value="F:damaged DNA binding"/>
    <property type="evidence" value="ECO:0007669"/>
    <property type="project" value="InterPro"/>
</dbReference>
<evidence type="ECO:0000256" key="1">
    <source>
        <dbReference type="ARBA" id="ARBA00010945"/>
    </source>
</evidence>
<comment type="caution">
    <text evidence="15">The sequence shown here is derived from an EMBL/GenBank/DDBJ whole genome shotgun (WGS) entry which is preliminary data.</text>
</comment>
<dbReference type="InterPro" id="IPR043502">
    <property type="entry name" value="DNA/RNA_pol_sf"/>
</dbReference>
<dbReference type="GO" id="GO:0006260">
    <property type="term" value="P:DNA replication"/>
    <property type="evidence" value="ECO:0007669"/>
    <property type="project" value="UniProtKB-KW"/>
</dbReference>
<feature type="region of interest" description="Disordered" evidence="13">
    <location>
        <begin position="622"/>
        <end position="664"/>
    </location>
</feature>
<dbReference type="InterPro" id="IPR017961">
    <property type="entry name" value="DNA_pol_Y-fam_little_finger"/>
</dbReference>
<dbReference type="GO" id="GO:0005634">
    <property type="term" value="C:nucleus"/>
    <property type="evidence" value="ECO:0007669"/>
    <property type="project" value="TreeGrafter"/>
</dbReference>
<keyword evidence="6" id="KW-0235">DNA replication</keyword>
<dbReference type="EMBL" id="CAFZ01000001">
    <property type="protein sequence ID" value="CCA66340.1"/>
    <property type="molecule type" value="Genomic_DNA"/>
</dbReference>
<evidence type="ECO:0000256" key="7">
    <source>
        <dbReference type="ARBA" id="ARBA00022723"/>
    </source>
</evidence>
<dbReference type="FunCoup" id="G4T4U4">
    <property type="interactions" value="189"/>
</dbReference>
<dbReference type="InterPro" id="IPR043128">
    <property type="entry name" value="Rev_trsase/Diguanyl_cyclase"/>
</dbReference>
<dbReference type="SUPFAM" id="SSF56672">
    <property type="entry name" value="DNA/RNA polymerases"/>
    <property type="match status" value="1"/>
</dbReference>
<keyword evidence="4" id="KW-0808">Transferase</keyword>
<evidence type="ECO:0000256" key="6">
    <source>
        <dbReference type="ARBA" id="ARBA00022705"/>
    </source>
</evidence>
<evidence type="ECO:0000256" key="13">
    <source>
        <dbReference type="SAM" id="MobiDB-lite"/>
    </source>
</evidence>
<dbReference type="GO" id="GO:0006281">
    <property type="term" value="P:DNA repair"/>
    <property type="evidence" value="ECO:0007669"/>
    <property type="project" value="UniProtKB-KW"/>
</dbReference>
<dbReference type="FunFam" id="3.30.1490.100:FF:000004">
    <property type="entry name" value="DNA polymerase IV"/>
    <property type="match status" value="1"/>
</dbReference>
<keyword evidence="11" id="KW-0234">DNA repair</keyword>
<dbReference type="GO" id="GO:0003887">
    <property type="term" value="F:DNA-directed DNA polymerase activity"/>
    <property type="evidence" value="ECO:0007669"/>
    <property type="project" value="UniProtKB-KW"/>
</dbReference>
<evidence type="ECO:0000256" key="12">
    <source>
        <dbReference type="ARBA" id="ARBA00049244"/>
    </source>
</evidence>
<dbReference type="Gene3D" id="3.30.70.270">
    <property type="match status" value="1"/>
</dbReference>
<dbReference type="Gene3D" id="1.10.150.810">
    <property type="match status" value="2"/>
</dbReference>
<dbReference type="GO" id="GO:0070987">
    <property type="term" value="P:error-free translesion synthesis"/>
    <property type="evidence" value="ECO:0007669"/>
    <property type="project" value="UniProtKB-ARBA"/>
</dbReference>
<evidence type="ECO:0000256" key="11">
    <source>
        <dbReference type="ARBA" id="ARBA00023204"/>
    </source>
</evidence>
<evidence type="ECO:0000256" key="10">
    <source>
        <dbReference type="ARBA" id="ARBA00022932"/>
    </source>
</evidence>
<evidence type="ECO:0000259" key="14">
    <source>
        <dbReference type="PROSITE" id="PS50173"/>
    </source>
</evidence>
<dbReference type="OMA" id="EVYTRQV"/>
<evidence type="ECO:0000313" key="15">
    <source>
        <dbReference type="EMBL" id="CCA66340.1"/>
    </source>
</evidence>
<keyword evidence="16" id="KW-1185">Reference proteome</keyword>
<dbReference type="eggNOG" id="KOG2094">
    <property type="taxonomic scope" value="Eukaryota"/>
</dbReference>
<dbReference type="Gene3D" id="3.30.1490.100">
    <property type="entry name" value="DNA polymerase, Y-family, little finger domain"/>
    <property type="match status" value="1"/>
</dbReference>
<dbReference type="PANTHER" id="PTHR11076">
    <property type="entry name" value="DNA REPAIR POLYMERASE UMUC / TRANSFERASE FAMILY MEMBER"/>
    <property type="match status" value="1"/>
</dbReference>
<dbReference type="InParanoid" id="G4T4U4"/>
<keyword evidence="9" id="KW-0460">Magnesium</keyword>
<dbReference type="InterPro" id="IPR024728">
    <property type="entry name" value="PolY_HhH_motif"/>
</dbReference>
<protein>
    <recommendedName>
        <fullName evidence="3">DNA polymerase kappa</fullName>
        <ecNumber evidence="2">2.7.7.7</ecNumber>
    </recommendedName>
</protein>
<evidence type="ECO:0000256" key="3">
    <source>
        <dbReference type="ARBA" id="ARBA00016178"/>
    </source>
</evidence>
<dbReference type="SUPFAM" id="SSF100879">
    <property type="entry name" value="Lesion bypass DNA polymerase (Y-family), little finger domain"/>
    <property type="match status" value="1"/>
</dbReference>
<evidence type="ECO:0000256" key="4">
    <source>
        <dbReference type="ARBA" id="ARBA00022679"/>
    </source>
</evidence>
<evidence type="ECO:0000256" key="9">
    <source>
        <dbReference type="ARBA" id="ARBA00022842"/>
    </source>
</evidence>
<proteinExistence type="inferred from homology"/>
<dbReference type="InterPro" id="IPR022880">
    <property type="entry name" value="DNApol_IV"/>
</dbReference>
<dbReference type="STRING" id="1109443.G4T4U4"/>
<organism evidence="15 16">
    <name type="scientific">Serendipita indica (strain DSM 11827)</name>
    <name type="common">Root endophyte fungus</name>
    <name type="synonym">Piriformospora indica</name>
    <dbReference type="NCBI Taxonomy" id="1109443"/>
    <lineage>
        <taxon>Eukaryota</taxon>
        <taxon>Fungi</taxon>
        <taxon>Dikarya</taxon>
        <taxon>Basidiomycota</taxon>
        <taxon>Agaricomycotina</taxon>
        <taxon>Agaricomycetes</taxon>
        <taxon>Sebacinales</taxon>
        <taxon>Serendipitaceae</taxon>
        <taxon>Serendipita</taxon>
    </lineage>
</organism>
<dbReference type="EC" id="2.7.7.7" evidence="2"/>
<gene>
    <name evidence="15" type="ORF">PIIN_00026</name>
</gene>
<comment type="similarity">
    <text evidence="1">Belongs to the DNA polymerase type-Y family.</text>
</comment>
<dbReference type="FunFam" id="1.10.150.810:FF:000001">
    <property type="entry name" value="DNA polymerase kappa"/>
    <property type="match status" value="1"/>
</dbReference>
<dbReference type="AlphaFoldDB" id="G4T4U4"/>